<proteinExistence type="predicted"/>
<sequence length="270" mass="29254">MTRIAVVGDVGGHRDELASALRALGAADGDDGPVLPPDLVVVQVGDLIDRGPDSAGVLRLVDGVLTRQPAQWVQLVGNHEQRYVHRAVFRWPETLDPDSAATLVRWWRTGTMRAAVAFTDASGLGWLACHGGLTAEYRRDVLGRPGTAREAAEAIDALRFDERLWRPGAKLTGSPDRWAGPVWADAASELHPSWLDRYAERGAPPPFAQVYGHSQAARWDADVPGLAIDRHARHQTRTVAGIPLVGVDPRHGRHAAPEWSPLVFADATLA</sequence>
<dbReference type="Proteomes" id="UP000612808">
    <property type="component" value="Unassembled WGS sequence"/>
</dbReference>
<dbReference type="GO" id="GO:0005737">
    <property type="term" value="C:cytoplasm"/>
    <property type="evidence" value="ECO:0007669"/>
    <property type="project" value="TreeGrafter"/>
</dbReference>
<protein>
    <recommendedName>
        <fullName evidence="1">Calcineurin-like phosphoesterase domain-containing protein</fullName>
    </recommendedName>
</protein>
<accession>A0A8J3J8B6</accession>
<dbReference type="SUPFAM" id="SSF56300">
    <property type="entry name" value="Metallo-dependent phosphatases"/>
    <property type="match status" value="1"/>
</dbReference>
<dbReference type="InterPro" id="IPR029052">
    <property type="entry name" value="Metallo-depent_PP-like"/>
</dbReference>
<dbReference type="PANTHER" id="PTHR42850:SF4">
    <property type="entry name" value="ZINC-DEPENDENT ENDOPOLYPHOSPHATASE"/>
    <property type="match status" value="1"/>
</dbReference>
<dbReference type="Gene3D" id="3.60.21.10">
    <property type="match status" value="1"/>
</dbReference>
<dbReference type="RefSeq" id="WP_203657163.1">
    <property type="nucleotide sequence ID" value="NZ_BAAAZM010000006.1"/>
</dbReference>
<dbReference type="InterPro" id="IPR050126">
    <property type="entry name" value="Ap4A_hydrolase"/>
</dbReference>
<dbReference type="EMBL" id="BOMB01000012">
    <property type="protein sequence ID" value="GID11233.1"/>
    <property type="molecule type" value="Genomic_DNA"/>
</dbReference>
<dbReference type="GO" id="GO:0016791">
    <property type="term" value="F:phosphatase activity"/>
    <property type="evidence" value="ECO:0007669"/>
    <property type="project" value="TreeGrafter"/>
</dbReference>
<evidence type="ECO:0000313" key="3">
    <source>
        <dbReference type="Proteomes" id="UP000612808"/>
    </source>
</evidence>
<dbReference type="Pfam" id="PF00149">
    <property type="entry name" value="Metallophos"/>
    <property type="match status" value="1"/>
</dbReference>
<dbReference type="AlphaFoldDB" id="A0A8J3J8B6"/>
<comment type="caution">
    <text evidence="2">The sequence shown here is derived from an EMBL/GenBank/DDBJ whole genome shotgun (WGS) entry which is preliminary data.</text>
</comment>
<dbReference type="PANTHER" id="PTHR42850">
    <property type="entry name" value="METALLOPHOSPHOESTERASE"/>
    <property type="match status" value="1"/>
</dbReference>
<keyword evidence="3" id="KW-1185">Reference proteome</keyword>
<name>A0A8J3J8B6_9ACTN</name>
<organism evidence="2 3">
    <name type="scientific">Actinocatenispora rupis</name>
    <dbReference type="NCBI Taxonomy" id="519421"/>
    <lineage>
        <taxon>Bacteria</taxon>
        <taxon>Bacillati</taxon>
        <taxon>Actinomycetota</taxon>
        <taxon>Actinomycetes</taxon>
        <taxon>Micromonosporales</taxon>
        <taxon>Micromonosporaceae</taxon>
        <taxon>Actinocatenispora</taxon>
    </lineage>
</organism>
<evidence type="ECO:0000313" key="2">
    <source>
        <dbReference type="EMBL" id="GID11233.1"/>
    </source>
</evidence>
<feature type="domain" description="Calcineurin-like phosphoesterase" evidence="1">
    <location>
        <begin position="3"/>
        <end position="138"/>
    </location>
</feature>
<dbReference type="InterPro" id="IPR004843">
    <property type="entry name" value="Calcineurin-like_PHP"/>
</dbReference>
<reference evidence="2" key="1">
    <citation type="submission" date="2021-01" db="EMBL/GenBank/DDBJ databases">
        <title>Whole genome shotgun sequence of Actinocatenispora rupis NBRC 107355.</title>
        <authorList>
            <person name="Komaki H."/>
            <person name="Tamura T."/>
        </authorList>
    </citation>
    <scope>NUCLEOTIDE SEQUENCE</scope>
    <source>
        <strain evidence="2">NBRC 107355</strain>
    </source>
</reference>
<gene>
    <name evidence="2" type="ORF">Aru02nite_21220</name>
</gene>
<evidence type="ECO:0000259" key="1">
    <source>
        <dbReference type="Pfam" id="PF00149"/>
    </source>
</evidence>